<dbReference type="Proteomes" id="UP001629113">
    <property type="component" value="Unassembled WGS sequence"/>
</dbReference>
<reference evidence="2 3" key="1">
    <citation type="submission" date="2024-06" db="EMBL/GenBank/DDBJ databases">
        <title>Complete genome of Phlyctema vagabunda strain 19-DSS-EL-015.</title>
        <authorList>
            <person name="Fiorenzani C."/>
        </authorList>
    </citation>
    <scope>NUCLEOTIDE SEQUENCE [LARGE SCALE GENOMIC DNA]</scope>
    <source>
        <strain evidence="2 3">19-DSS-EL-015</strain>
    </source>
</reference>
<feature type="region of interest" description="Disordered" evidence="1">
    <location>
        <begin position="200"/>
        <end position="280"/>
    </location>
</feature>
<proteinExistence type="predicted"/>
<accession>A0ABR4P7N9</accession>
<feature type="compositionally biased region" description="Polar residues" evidence="1">
    <location>
        <begin position="201"/>
        <end position="215"/>
    </location>
</feature>
<evidence type="ECO:0000313" key="2">
    <source>
        <dbReference type="EMBL" id="KAL3419330.1"/>
    </source>
</evidence>
<dbReference type="EMBL" id="JBFCZG010000008">
    <property type="protein sequence ID" value="KAL3419330.1"/>
    <property type="molecule type" value="Genomic_DNA"/>
</dbReference>
<comment type="caution">
    <text evidence="2">The sequence shown here is derived from an EMBL/GenBank/DDBJ whole genome shotgun (WGS) entry which is preliminary data.</text>
</comment>
<evidence type="ECO:0000256" key="1">
    <source>
        <dbReference type="SAM" id="MobiDB-lite"/>
    </source>
</evidence>
<feature type="compositionally biased region" description="Basic and acidic residues" evidence="1">
    <location>
        <begin position="251"/>
        <end position="262"/>
    </location>
</feature>
<organism evidence="2 3">
    <name type="scientific">Phlyctema vagabunda</name>
    <dbReference type="NCBI Taxonomy" id="108571"/>
    <lineage>
        <taxon>Eukaryota</taxon>
        <taxon>Fungi</taxon>
        <taxon>Dikarya</taxon>
        <taxon>Ascomycota</taxon>
        <taxon>Pezizomycotina</taxon>
        <taxon>Leotiomycetes</taxon>
        <taxon>Helotiales</taxon>
        <taxon>Dermateaceae</taxon>
        <taxon>Phlyctema</taxon>
    </lineage>
</organism>
<protein>
    <submittedName>
        <fullName evidence="2">Uncharacterized protein</fullName>
    </submittedName>
</protein>
<gene>
    <name evidence="2" type="ORF">PVAG01_09552</name>
</gene>
<keyword evidence="3" id="KW-1185">Reference proteome</keyword>
<name>A0ABR4P7N9_9HELO</name>
<evidence type="ECO:0000313" key="3">
    <source>
        <dbReference type="Proteomes" id="UP001629113"/>
    </source>
</evidence>
<sequence>MAEQFTVIAGDGSSQKIFQVRKESLEKSSVIKGWIEDPDSMPASLQKDGALYLAACEPDVVLALIRYLERDDEVEFDDFFELEAKRLRLHLQGPLYYLRVYKLAGSLAIEGLCILCMLKIRAARYNTETFIKIALEAERGQLVEGKPFRDFMMNYMAQNFETLSVSKILQATMKEGGHNAWAICSLLVNCLGHVGAEAATARQTQNPRSSSNPFPVTTPDRSSLGSASNRRRSSSYAKSFSKPPGARVSSHRVEKRNSDEKRKNRNATVEDAPPSGDDDS</sequence>